<dbReference type="AlphaFoldDB" id="X1VYR4"/>
<dbReference type="EMBL" id="BARW01037511">
    <property type="protein sequence ID" value="GAJ24811.1"/>
    <property type="molecule type" value="Genomic_DNA"/>
</dbReference>
<name>X1VYR4_9ZZZZ</name>
<protein>
    <submittedName>
        <fullName evidence="1">Uncharacterized protein</fullName>
    </submittedName>
</protein>
<comment type="caution">
    <text evidence="1">The sequence shown here is derived from an EMBL/GenBank/DDBJ whole genome shotgun (WGS) entry which is preliminary data.</text>
</comment>
<feature type="non-terminal residue" evidence="1">
    <location>
        <position position="36"/>
    </location>
</feature>
<gene>
    <name evidence="1" type="ORF">S12H4_57892</name>
</gene>
<sequence length="36" mass="4065">MRKLTIFLTITIGWIFCLAALSLAQAPILREQLVYG</sequence>
<reference evidence="1" key="1">
    <citation type="journal article" date="2014" name="Front. Microbiol.">
        <title>High frequency of phylogenetically diverse reductive dehalogenase-homologous genes in deep subseafloor sedimentary metagenomes.</title>
        <authorList>
            <person name="Kawai M."/>
            <person name="Futagami T."/>
            <person name="Toyoda A."/>
            <person name="Takaki Y."/>
            <person name="Nishi S."/>
            <person name="Hori S."/>
            <person name="Arai W."/>
            <person name="Tsubouchi T."/>
            <person name="Morono Y."/>
            <person name="Uchiyama I."/>
            <person name="Ito T."/>
            <person name="Fujiyama A."/>
            <person name="Inagaki F."/>
            <person name="Takami H."/>
        </authorList>
    </citation>
    <scope>NUCLEOTIDE SEQUENCE</scope>
    <source>
        <strain evidence="1">Expedition CK06-06</strain>
    </source>
</reference>
<evidence type="ECO:0000313" key="1">
    <source>
        <dbReference type="EMBL" id="GAJ24811.1"/>
    </source>
</evidence>
<accession>X1VYR4</accession>
<proteinExistence type="predicted"/>
<organism evidence="1">
    <name type="scientific">marine sediment metagenome</name>
    <dbReference type="NCBI Taxonomy" id="412755"/>
    <lineage>
        <taxon>unclassified sequences</taxon>
        <taxon>metagenomes</taxon>
        <taxon>ecological metagenomes</taxon>
    </lineage>
</organism>